<dbReference type="GeneID" id="93043476"/>
<dbReference type="RefSeq" id="WP_097034075.1">
    <property type="nucleotide sequence ID" value="NZ_BAAACM010000013.1"/>
</dbReference>
<evidence type="ECO:0000313" key="1">
    <source>
        <dbReference type="EMBL" id="MDC4239374.1"/>
    </source>
</evidence>
<proteinExistence type="predicted"/>
<gene>
    <name evidence="1" type="ORF">NE398_04215</name>
</gene>
<dbReference type="AlphaFoldDB" id="A0A9X3XKK4"/>
<dbReference type="EMBL" id="JAMRYU010000003">
    <property type="protein sequence ID" value="MDC4239374.1"/>
    <property type="molecule type" value="Genomic_DNA"/>
</dbReference>
<dbReference type="Proteomes" id="UP001141183">
    <property type="component" value="Unassembled WGS sequence"/>
</dbReference>
<keyword evidence="2" id="KW-1185">Reference proteome</keyword>
<reference evidence="1" key="1">
    <citation type="submission" date="2022-05" db="EMBL/GenBank/DDBJ databases">
        <title>Draft genome sequence of Clostridium tertium strain CP3 isolated from Peru.</title>
        <authorList>
            <person name="Hurtado R."/>
            <person name="Lima L."/>
            <person name="Sousa T."/>
            <person name="Jaiswal A.K."/>
            <person name="Tiwari S."/>
            <person name="Maturrano L."/>
            <person name="Brenig B."/>
            <person name="Azevedo V."/>
        </authorList>
    </citation>
    <scope>NUCLEOTIDE SEQUENCE</scope>
    <source>
        <strain evidence="1">CP3</strain>
    </source>
</reference>
<sequence>MIPTMPNMNNVVIHVKNNTSMDLEKCTIEHTGKGGHPIKLGNIKSMEKTNEEMCILTSQEKSDLIFSYTLNGEKYSSIVYNNIIFSDIRPLTINISENNNNLIFNTERISGKDI</sequence>
<evidence type="ECO:0000313" key="2">
    <source>
        <dbReference type="Proteomes" id="UP001141183"/>
    </source>
</evidence>
<accession>A0A9X3XKK4</accession>
<organism evidence="1 2">
    <name type="scientific">Clostridium tertium</name>
    <dbReference type="NCBI Taxonomy" id="1559"/>
    <lineage>
        <taxon>Bacteria</taxon>
        <taxon>Bacillati</taxon>
        <taxon>Bacillota</taxon>
        <taxon>Clostridia</taxon>
        <taxon>Eubacteriales</taxon>
        <taxon>Clostridiaceae</taxon>
        <taxon>Clostridium</taxon>
    </lineage>
</organism>
<comment type="caution">
    <text evidence="1">The sequence shown here is derived from an EMBL/GenBank/DDBJ whole genome shotgun (WGS) entry which is preliminary data.</text>
</comment>
<name>A0A9X3XKK4_9CLOT</name>
<protein>
    <submittedName>
        <fullName evidence="1">Uncharacterized protein</fullName>
    </submittedName>
</protein>